<proteinExistence type="predicted"/>
<gene>
    <name evidence="2" type="ORF">BE17_10110</name>
</gene>
<evidence type="ECO:0000313" key="3">
    <source>
        <dbReference type="Proteomes" id="UP000075635"/>
    </source>
</evidence>
<dbReference type="GO" id="GO:0008270">
    <property type="term" value="F:zinc ion binding"/>
    <property type="evidence" value="ECO:0007669"/>
    <property type="project" value="InterPro"/>
</dbReference>
<dbReference type="Gene3D" id="3.40.390.10">
    <property type="entry name" value="Collagenase (Catalytic Domain)"/>
    <property type="match status" value="1"/>
</dbReference>
<dbReference type="EMBL" id="JEMB01001823">
    <property type="protein sequence ID" value="KYF84899.1"/>
    <property type="molecule type" value="Genomic_DNA"/>
</dbReference>
<dbReference type="SMART" id="SM00235">
    <property type="entry name" value="ZnMc"/>
    <property type="match status" value="1"/>
</dbReference>
<accession>A0A150RXH4</accession>
<feature type="domain" description="Peptidase metallopeptidase" evidence="1">
    <location>
        <begin position="192"/>
        <end position="372"/>
    </location>
</feature>
<organism evidence="2 3">
    <name type="scientific">Sorangium cellulosum</name>
    <name type="common">Polyangium cellulosum</name>
    <dbReference type="NCBI Taxonomy" id="56"/>
    <lineage>
        <taxon>Bacteria</taxon>
        <taxon>Pseudomonadati</taxon>
        <taxon>Myxococcota</taxon>
        <taxon>Polyangia</taxon>
        <taxon>Polyangiales</taxon>
        <taxon>Polyangiaceae</taxon>
        <taxon>Sorangium</taxon>
    </lineage>
</organism>
<evidence type="ECO:0000313" key="2">
    <source>
        <dbReference type="EMBL" id="KYF84899.1"/>
    </source>
</evidence>
<dbReference type="GO" id="GO:0006508">
    <property type="term" value="P:proteolysis"/>
    <property type="evidence" value="ECO:0007669"/>
    <property type="project" value="InterPro"/>
</dbReference>
<dbReference type="SUPFAM" id="SSF55486">
    <property type="entry name" value="Metalloproteases ('zincins'), catalytic domain"/>
    <property type="match status" value="1"/>
</dbReference>
<protein>
    <recommendedName>
        <fullName evidence="1">Peptidase metallopeptidase domain-containing protein</fullName>
    </recommendedName>
</protein>
<sequence length="381" mass="42148">MEAIGPEGPRPAVLEAHPELLALLDRSETFRRVEERYRIEISGRTLYLVRGDTLGSREDLLVDALARGSAPEGADPLSRALFLELPGRLQEVIRGVTRSDQEQPSNRPGAPGKGEIAMAITDPVIERKVEELKAKLRTFELDGKLMYVAEGDLLLEEAQLADYVTHAANVEPPNLPAGPGGEGLVGILQNGKLLRWPPGFVISYCVLRATFRSEREYATVRTNMMAAARDWEETCGVSFRHMAELDGSRTRPQEVVFPVQLFNAGGQFIAASFFPNDPIERRHLLIDPSYFSSGFDPVGVLRHELGHVIGFRHEHIRSGAAPRCPTEDTSQTIDLTAYDPRSVMHYFCGGVGSRDLKITELDVQGSQRVYGMPLSSFRLVA</sequence>
<dbReference type="InterPro" id="IPR024079">
    <property type="entry name" value="MetalloPept_cat_dom_sf"/>
</dbReference>
<dbReference type="GO" id="GO:0008237">
    <property type="term" value="F:metallopeptidase activity"/>
    <property type="evidence" value="ECO:0007669"/>
    <property type="project" value="InterPro"/>
</dbReference>
<comment type="caution">
    <text evidence="2">The sequence shown here is derived from an EMBL/GenBank/DDBJ whole genome shotgun (WGS) entry which is preliminary data.</text>
</comment>
<reference evidence="2 3" key="1">
    <citation type="submission" date="2014-02" db="EMBL/GenBank/DDBJ databases">
        <title>The small core and large imbalanced accessory genome model reveals a collaborative survival strategy of Sorangium cellulosum strains in nature.</title>
        <authorList>
            <person name="Han K."/>
            <person name="Peng R."/>
            <person name="Blom J."/>
            <person name="Li Y.-Z."/>
        </authorList>
    </citation>
    <scope>NUCLEOTIDE SEQUENCE [LARGE SCALE GENOMIC DNA]</scope>
    <source>
        <strain evidence="2 3">So0011-07</strain>
    </source>
</reference>
<dbReference type="InterPro" id="IPR006026">
    <property type="entry name" value="Peptidase_Metallo"/>
</dbReference>
<name>A0A150RXH4_SORCE</name>
<dbReference type="AlphaFoldDB" id="A0A150RXH4"/>
<evidence type="ECO:0000259" key="1">
    <source>
        <dbReference type="SMART" id="SM00235"/>
    </source>
</evidence>
<dbReference type="Proteomes" id="UP000075635">
    <property type="component" value="Unassembled WGS sequence"/>
</dbReference>